<feature type="region of interest" description="Disordered" evidence="9">
    <location>
        <begin position="2075"/>
        <end position="2098"/>
    </location>
</feature>
<feature type="compositionally biased region" description="Low complexity" evidence="9">
    <location>
        <begin position="2274"/>
        <end position="2306"/>
    </location>
</feature>
<feature type="region of interest" description="Disordered" evidence="9">
    <location>
        <begin position="3029"/>
        <end position="3054"/>
    </location>
</feature>
<keyword evidence="6 8" id="KW-1015">Disulfide bond</keyword>
<dbReference type="PROSITE" id="PS50022">
    <property type="entry name" value="FA58C_3"/>
    <property type="match status" value="6"/>
</dbReference>
<feature type="compositionally biased region" description="Low complexity" evidence="9">
    <location>
        <begin position="2120"/>
        <end position="2132"/>
    </location>
</feature>
<dbReference type="Pfam" id="PF08742">
    <property type="entry name" value="C8"/>
    <property type="match status" value="3"/>
</dbReference>
<dbReference type="InterPro" id="IPR050780">
    <property type="entry name" value="Mucin_vWF_Thrombospondin_sf"/>
</dbReference>
<name>A0AAJ7T952_PETMA</name>
<accession>A0AAJ7T952</accession>
<feature type="region of interest" description="Disordered" evidence="9">
    <location>
        <begin position="2471"/>
        <end position="2504"/>
    </location>
</feature>
<feature type="signal peptide" evidence="10">
    <location>
        <begin position="1"/>
        <end position="28"/>
    </location>
</feature>
<dbReference type="InterPro" id="IPR014853">
    <property type="entry name" value="VWF/SSPO/ZAN-like_Cys-rich_dom"/>
</dbReference>
<dbReference type="PROSITE" id="PS51233">
    <property type="entry name" value="VWFD"/>
    <property type="match status" value="3"/>
</dbReference>
<proteinExistence type="predicted"/>
<dbReference type="Pfam" id="PF01826">
    <property type="entry name" value="TIL"/>
    <property type="match status" value="4"/>
</dbReference>
<feature type="compositionally biased region" description="Basic and acidic residues" evidence="9">
    <location>
        <begin position="2911"/>
        <end position="2922"/>
    </location>
</feature>
<feature type="region of interest" description="Disordered" evidence="9">
    <location>
        <begin position="1947"/>
        <end position="1974"/>
    </location>
</feature>
<feature type="domain" description="Sushi" evidence="12">
    <location>
        <begin position="33"/>
        <end position="94"/>
    </location>
</feature>
<dbReference type="InterPro" id="IPR001846">
    <property type="entry name" value="VWF_type-D"/>
</dbReference>
<reference evidence="15" key="1">
    <citation type="submission" date="2025-08" db="UniProtKB">
        <authorList>
            <consortium name="RefSeq"/>
        </authorList>
    </citation>
    <scope>IDENTIFICATION</scope>
    <source>
        <tissue evidence="15">Sperm</tissue>
    </source>
</reference>
<dbReference type="Gene3D" id="2.10.25.10">
    <property type="entry name" value="Laminin"/>
    <property type="match status" value="4"/>
</dbReference>
<dbReference type="Proteomes" id="UP001318040">
    <property type="component" value="Chromosome 19"/>
</dbReference>
<comment type="subcellular location">
    <subcellularLocation>
        <location evidence="1">Secreted</location>
    </subcellularLocation>
</comment>
<dbReference type="SMART" id="SM00215">
    <property type="entry name" value="VWC_out"/>
    <property type="match status" value="2"/>
</dbReference>
<dbReference type="SMART" id="SM00216">
    <property type="entry name" value="VWD"/>
    <property type="match status" value="3"/>
</dbReference>
<evidence type="ECO:0000313" key="15">
    <source>
        <dbReference type="RefSeq" id="XP_032812685.1"/>
    </source>
</evidence>
<dbReference type="SMART" id="SM00832">
    <property type="entry name" value="C8"/>
    <property type="match status" value="3"/>
</dbReference>
<feature type="region of interest" description="Disordered" evidence="9">
    <location>
        <begin position="2705"/>
        <end position="2744"/>
    </location>
</feature>
<feature type="region of interest" description="Disordered" evidence="9">
    <location>
        <begin position="1501"/>
        <end position="1579"/>
    </location>
</feature>
<evidence type="ECO:0000256" key="8">
    <source>
        <dbReference type="PROSITE-ProRule" id="PRU00302"/>
    </source>
</evidence>
<evidence type="ECO:0000256" key="10">
    <source>
        <dbReference type="SAM" id="SignalP"/>
    </source>
</evidence>
<dbReference type="Pfam" id="PF00754">
    <property type="entry name" value="F5_F8_type_C"/>
    <property type="match status" value="6"/>
</dbReference>
<evidence type="ECO:0000259" key="12">
    <source>
        <dbReference type="PROSITE" id="PS50923"/>
    </source>
</evidence>
<dbReference type="CDD" id="cd00033">
    <property type="entry name" value="CCP"/>
    <property type="match status" value="1"/>
</dbReference>
<feature type="region of interest" description="Disordered" evidence="9">
    <location>
        <begin position="2896"/>
        <end position="2922"/>
    </location>
</feature>
<feature type="compositionally biased region" description="Basic and acidic residues" evidence="9">
    <location>
        <begin position="1963"/>
        <end position="1974"/>
    </location>
</feature>
<keyword evidence="2" id="KW-0964">Secreted</keyword>
<dbReference type="RefSeq" id="XP_032812685.1">
    <property type="nucleotide sequence ID" value="XM_032956794.1"/>
</dbReference>
<feature type="compositionally biased region" description="Low complexity" evidence="9">
    <location>
        <begin position="1501"/>
        <end position="1576"/>
    </location>
</feature>
<feature type="region of interest" description="Disordered" evidence="9">
    <location>
        <begin position="1391"/>
        <end position="1410"/>
    </location>
</feature>
<feature type="region of interest" description="Disordered" evidence="9">
    <location>
        <begin position="2519"/>
        <end position="2548"/>
    </location>
</feature>
<dbReference type="FunFam" id="2.10.25.10:FF:000055">
    <property type="entry name" value="alpha-tectorin isoform X1"/>
    <property type="match status" value="1"/>
</dbReference>
<feature type="region of interest" description="Disordered" evidence="9">
    <location>
        <begin position="2244"/>
        <end position="2307"/>
    </location>
</feature>
<dbReference type="PROSITE" id="PS01285">
    <property type="entry name" value="FA58C_1"/>
    <property type="match status" value="1"/>
</dbReference>
<feature type="compositionally biased region" description="Polar residues" evidence="9">
    <location>
        <begin position="1391"/>
        <end position="1406"/>
    </location>
</feature>
<protein>
    <submittedName>
        <fullName evidence="15">Mucin-6-like isoform X2</fullName>
    </submittedName>
</protein>
<evidence type="ECO:0000256" key="4">
    <source>
        <dbReference type="ARBA" id="ARBA00022737"/>
    </source>
</evidence>
<feature type="domain" description="F5/8 type C" evidence="11">
    <location>
        <begin position="2874"/>
        <end position="3019"/>
    </location>
</feature>
<dbReference type="Pfam" id="PF00094">
    <property type="entry name" value="VWD"/>
    <property type="match status" value="3"/>
</dbReference>
<feature type="region of interest" description="Disordered" evidence="9">
    <location>
        <begin position="1865"/>
        <end position="1925"/>
    </location>
</feature>
<feature type="compositionally biased region" description="Low complexity" evidence="9">
    <location>
        <begin position="1947"/>
        <end position="1958"/>
    </location>
</feature>
<dbReference type="CDD" id="cd00057">
    <property type="entry name" value="FA58C"/>
    <property type="match status" value="4"/>
</dbReference>
<feature type="region of interest" description="Disordered" evidence="9">
    <location>
        <begin position="2120"/>
        <end position="2149"/>
    </location>
</feature>
<feature type="compositionally biased region" description="Low complexity" evidence="9">
    <location>
        <begin position="2244"/>
        <end position="2264"/>
    </location>
</feature>
<feature type="domain" description="F5/8 type C" evidence="11">
    <location>
        <begin position="2304"/>
        <end position="2442"/>
    </location>
</feature>
<feature type="domain" description="VWFD" evidence="13">
    <location>
        <begin position="177"/>
        <end position="354"/>
    </location>
</feature>
<evidence type="ECO:0000256" key="3">
    <source>
        <dbReference type="ARBA" id="ARBA00022729"/>
    </source>
</evidence>
<evidence type="ECO:0000313" key="14">
    <source>
        <dbReference type="Proteomes" id="UP001318040"/>
    </source>
</evidence>
<evidence type="ECO:0000256" key="7">
    <source>
        <dbReference type="ARBA" id="ARBA00023180"/>
    </source>
</evidence>
<dbReference type="PANTHER" id="PTHR11339:SF393">
    <property type="entry name" value="VWFD DOMAIN-CONTAINING PROTEIN"/>
    <property type="match status" value="1"/>
</dbReference>
<dbReference type="SUPFAM" id="SSF49785">
    <property type="entry name" value="Galactose-binding domain-like"/>
    <property type="match status" value="6"/>
</dbReference>
<dbReference type="InterPro" id="IPR001007">
    <property type="entry name" value="VWF_dom"/>
</dbReference>
<evidence type="ECO:0000256" key="5">
    <source>
        <dbReference type="ARBA" id="ARBA00023008"/>
    </source>
</evidence>
<feature type="domain" description="VWFD" evidence="13">
    <location>
        <begin position="1002"/>
        <end position="1186"/>
    </location>
</feature>
<feature type="compositionally biased region" description="Low complexity" evidence="9">
    <location>
        <begin position="2320"/>
        <end position="2334"/>
    </location>
</feature>
<feature type="compositionally biased region" description="Low complexity" evidence="9">
    <location>
        <begin position="1866"/>
        <end position="1925"/>
    </location>
</feature>
<feature type="region of interest" description="Disordered" evidence="9">
    <location>
        <begin position="1428"/>
        <end position="1488"/>
    </location>
</feature>
<evidence type="ECO:0000259" key="11">
    <source>
        <dbReference type="PROSITE" id="PS50022"/>
    </source>
</evidence>
<feature type="compositionally biased region" description="Low complexity" evidence="9">
    <location>
        <begin position="2705"/>
        <end position="2715"/>
    </location>
</feature>
<keyword evidence="4" id="KW-0677">Repeat</keyword>
<dbReference type="GO" id="GO:0005615">
    <property type="term" value="C:extracellular space"/>
    <property type="evidence" value="ECO:0007669"/>
    <property type="project" value="TreeGrafter"/>
</dbReference>
<comment type="caution">
    <text evidence="8">Lacks conserved residue(s) required for the propagation of feature annotation.</text>
</comment>
<dbReference type="SMART" id="SM00032">
    <property type="entry name" value="CCP"/>
    <property type="match status" value="2"/>
</dbReference>
<evidence type="ECO:0000256" key="2">
    <source>
        <dbReference type="ARBA" id="ARBA00022525"/>
    </source>
</evidence>
<dbReference type="InterPro" id="IPR036084">
    <property type="entry name" value="Ser_inhib-like_sf"/>
</dbReference>
<feature type="compositionally biased region" description="Basic and acidic residues" evidence="9">
    <location>
        <begin position="2336"/>
        <end position="2349"/>
    </location>
</feature>
<dbReference type="CDD" id="cd19941">
    <property type="entry name" value="TIL"/>
    <property type="match status" value="4"/>
</dbReference>
<feature type="region of interest" description="Disordered" evidence="9">
    <location>
        <begin position="2319"/>
        <end position="2351"/>
    </location>
</feature>
<evidence type="ECO:0000259" key="13">
    <source>
        <dbReference type="PROSITE" id="PS51233"/>
    </source>
</evidence>
<feature type="disulfide bond" evidence="8">
    <location>
        <begin position="35"/>
        <end position="78"/>
    </location>
</feature>
<feature type="domain" description="F5/8 type C" evidence="11">
    <location>
        <begin position="2095"/>
        <end position="2240"/>
    </location>
</feature>
<feature type="compositionally biased region" description="Low complexity" evidence="9">
    <location>
        <begin position="2896"/>
        <end position="2910"/>
    </location>
</feature>
<dbReference type="SMART" id="SM00231">
    <property type="entry name" value="FA58C"/>
    <property type="match status" value="4"/>
</dbReference>
<feature type="domain" description="F5/8 type C" evidence="11">
    <location>
        <begin position="1925"/>
        <end position="2069"/>
    </location>
</feature>
<evidence type="ECO:0000256" key="9">
    <source>
        <dbReference type="SAM" id="MobiDB-lite"/>
    </source>
</evidence>
<evidence type="ECO:0000256" key="6">
    <source>
        <dbReference type="ARBA" id="ARBA00023157"/>
    </source>
</evidence>
<keyword evidence="8" id="KW-0768">Sushi</keyword>
<feature type="chain" id="PRO_5042472784" evidence="10">
    <location>
        <begin position="29"/>
        <end position="3116"/>
    </location>
</feature>
<dbReference type="PANTHER" id="PTHR11339">
    <property type="entry name" value="EXTRACELLULAR MATRIX GLYCOPROTEIN RELATED"/>
    <property type="match status" value="1"/>
</dbReference>
<feature type="compositionally biased region" description="Basic and acidic residues" evidence="9">
    <location>
        <begin position="2134"/>
        <end position="2147"/>
    </location>
</feature>
<keyword evidence="14" id="KW-1185">Reference proteome</keyword>
<keyword evidence="7" id="KW-0325">Glycoprotein</keyword>
<gene>
    <name evidence="15" type="primary">LOC116943709</name>
</gene>
<feature type="compositionally biased region" description="Low complexity" evidence="9">
    <location>
        <begin position="2476"/>
        <end position="2491"/>
    </location>
</feature>
<dbReference type="InterPro" id="IPR035976">
    <property type="entry name" value="Sushi/SCR/CCP_sf"/>
</dbReference>
<dbReference type="InterPro" id="IPR002919">
    <property type="entry name" value="TIL_dom"/>
</dbReference>
<feature type="domain" description="Sushi" evidence="12">
    <location>
        <begin position="97"/>
        <end position="157"/>
    </location>
</feature>
<dbReference type="InterPro" id="IPR025155">
    <property type="entry name" value="WxxW_domain"/>
</dbReference>
<dbReference type="Gene3D" id="2.60.120.260">
    <property type="entry name" value="Galactose-binding domain-like"/>
    <property type="match status" value="6"/>
</dbReference>
<dbReference type="InterPro" id="IPR000421">
    <property type="entry name" value="FA58C"/>
</dbReference>
<sequence>MAGPSAWVCRTLIVLTVLLTDLPAKSKADDFFKSCEPLRPPESGYLECASDSQGQLSCTVSCMKGYHLQGGSTGVYNCRNGNWTPLAEMPHCVLNRIVCSTPDPPLNGAVSCVMEVTGEQTCRADCSQGYSFAMAIDPPLIACIDGQWNGSFPQCYPEDIASPSQMNTVYFEPGNPGECVTWGLSHFRSFDGSLFEFRGGCSYLLAGDCTDQTFSVVLRTVRPCNSLSNCKRNLTITIGLIALDLSGSDDGPVASSASSVISIPTSWNGLLIERIADSILVRSGLGFTVRWDGENAISVMVTNELSHKTCGLCGLFNNDTSDDLTGKNGRLATCPLAFGMSWRATEPGEDDSCLKSSSAVSMCQPDTLPIAYLQCKKIRHNQFSNCTDDVNPEPYIRACLEDVCLCLMDNRTDCHCASFEAYAGACSRRGHRLSWRAPDLCYVECPPAMVYDDCGSACPHTCKSAVFTCENQQCVEGCHCPDGTLLHDKTCITQDQCPCSSLGDEYPTGSIILVDCNNCTCVGGNWQCTTTACEATCKVVGETHVTTFDKRPYEAAGLTLGCAYTLVEPSDPSAEAYAIELEGAACGSSVKVCSRAVNIRAAGQALRLQGPLECLLNGWRIGELPRKIPGLLVERVSVQFVRVTLDNGMRIVWDGVRRLYVTAPPELEGTVAGLCGTFTRDQRDDFMTRAGDVEIEVWAFTARWKVAQGATNSCPEANSLALASPCNTYAQLNSAAQETCNKLMNDPFNLCHTRVNPDAFKKDCTYEVCTAGALTGAECKTFADYAYICASRGVVLANWRLLLDCTVTCPGDMVYQQCASSCRSTCASLSNIEDCHEECAEGCNCPDGLLLDFDGLSCVDQSQCKCSYSSTNYAPGSILQMGCKNCTCEYGGWSCWSSEGCVDDSGLCPENMQWSPCKSSCPVTCGNMNNPSLSSCITETCDAGCECSTGLVWDGSKCVQPANCPCYHGGQSFQTGQSITLDCNNCVCNGQVWECEHKRCPGVCSVYGDPHYKTFDGRAYDFQGNCQYVLARTIYSLIDYSSLNLTDMGDVDNDGFVLTVENVPCGSSGVTCTKNIGLKYWRAHNGDIFKIDLVRGKNVVDPTGNFIIRRAGLYLFVDTPIGVSIQWDYSTRLYIRLHPKYMGLVEGLCGNFNGDQNDDFVTPAAGPPEEMPNIFGDSWKVHAYCAPAVVINDTCLTHPHRAAWSQRKCGVLRSSLFADCQGVVAVAPYVDRCLYDACGCDSGGDCECLCTAIAAYAYECSANGVPIEWRSDELCPMQCGHCPMEYSACTSACPKTCSNAMFYNDVLSNCKDSCVEGCACPDGYVLDESEKSCVKEDECVFCIIVAGIKYKEGAVIPSMSDKCHTCYCSKGRIHCLGQPCKPTTISPTGEFTTKSQSTYPESTTTGYEEISTTPEEITTIPEITTLETTTPETPTPEITTLETTTTPETPTPKIITLETTTTETTTPEITTTTPESPTPESTTPEIPTVKTTTPEITTLETTTTTTESTTPEIPTVKTTTPETPTPEITTLETTTTTTESTTPEIPTVKTTTPETPTPEITTLETTTSQTPESTTQPREKCAGGYWTEWMNSGSPSIGNGGDFESHTALHLKYSYCDESAVSGVECRVSGLNVQWYATHQVGVVCSNSGLSCHNDDQINYPLCFDYEVRFCCQSVTTEQPTTTIATTSPPTTLPPSTTPKLLPPGCIKHGWSDWMDSDSPFTDKEGDLESFTNLRRLYVFCESPVTIQCRVKDTPLAYDEAGQYGVTCDLMYGLHCYNRLQPELQCLNYEVRVYCHCQITPTPFETSTETTTLKTSTSSPSTTKVPITETHTSTQKSTKKSTTSPWATHLDLTYSLPEFTLPLEETTSSTAHTTKSSSTHSTTKKFTSESTSATTEITRTSTSVSTSTSPKSTTPKGTTTKEIYTTPKTQSTTSCYYIMSTPKIKYSSSSDEQTSPDSESSEQDSHESWTPDKDDKYPYIEFNFTPGNEVIGVQIKGKMEEWVTQFTVSYSVDGTLWVPLYQIFEGNSDGSSVKIIKFSPPIPSDAAYIRIYPIDWNNHIKFYVQLLQACQPETSTSVPVSTSTPSESTTTPAETTTPKTQFTTPCYYIMTIPKVTYSSSSDEQISPESASSEPDSHESWTPDKDDNNPYIQFQFPSGTEVIGIQVKGRNDEWVTKFTASYSVDGIIWVPIDQIFEGNSDGHSEIIIYFKPSLPIDAAYVRLYPIDWHNHISVQANLVQACLPTTSAPPSTPPESTTTPKETTTQIHVTHKTHTPPSTSVPFSTSTPPKSTTSPAETTTPKTQSTTPCYYIMTNPKVTYSSSSDEQISPESASSEPDSHESWTPDKDDNNPYIQFQFPSGTEVIGIQVKGRNDEWVTKFTASYSVDGIIWVPIDQIFEGNSDGDSEIIIYFKPSLPIDAAYVRLYPIDWHNHISVQANLVQACLPTTSAPPSTLPESTTTPKETTTQIHVTHKTHTPPSTSTAVSTSVPLVPTTPPPSTTTSYQITTPCSYAMENPKIEVSSRSEDEGSGSSQEYYDAPWTPDKNDQSPYIQFEIPPGSEVVGIKTQGHPEDEEWVTKYIISYSHDGVTWVPLNKVFEGNNDNIAVHINYLVPSIPNSKYIRIIPIEWQNEISLIAEVLLGCKAEASTTAPVSISKLTGSTTPEKSITTKVYTTPEGTTKTKVHTTTKERTTKVYTTPEAPTTTQVYTTTPCSTPMKNPEISYSSGDVPEKGKPWSPSSDDNSPYIEVKIPPGSTFVGVKTEGNPEQPQWVSKYEISYTTDGVHWVVIDKVFEGNHDSTTEQTNYVVPSIPDVVAIRIIPVEWIDNGVKHTDESYEKISIIVTVLLDCKASSTTIQVSTTETSTPPTPTPKVTTTSIQTTTPCYYIMPIPKISYSSSSDEQTSAESASSEVDSHESWTPNKHDSNPYIQFQFPSGNEVIGIQIKGKEEKNEWVTKFTISYSVDGIVWIPLNKIFDGNSKGHPEIIIFFSPSIPSDAAYVRVYPIEYHGHISLLAELLQACQLESTTIQVSTTETSTPPTPTPTVTTTSIQTTTPCSTPMENPEFHIHQEMFLKKANHGLQVVMTSKIQRRKPLTLTSVLYHILYSCYAVRKYIIYL</sequence>
<feature type="region of interest" description="Disordered" evidence="9">
    <location>
        <begin position="1808"/>
        <end position="1842"/>
    </location>
</feature>
<dbReference type="InterPro" id="IPR008979">
    <property type="entry name" value="Galactose-bd-like_sf"/>
</dbReference>
<dbReference type="GO" id="GO:0031012">
    <property type="term" value="C:extracellular matrix"/>
    <property type="evidence" value="ECO:0007669"/>
    <property type="project" value="TreeGrafter"/>
</dbReference>
<organism evidence="14 15">
    <name type="scientific">Petromyzon marinus</name>
    <name type="common">Sea lamprey</name>
    <dbReference type="NCBI Taxonomy" id="7757"/>
    <lineage>
        <taxon>Eukaryota</taxon>
        <taxon>Metazoa</taxon>
        <taxon>Chordata</taxon>
        <taxon>Craniata</taxon>
        <taxon>Vertebrata</taxon>
        <taxon>Cyclostomata</taxon>
        <taxon>Hyperoartia</taxon>
        <taxon>Petromyzontiformes</taxon>
        <taxon>Petromyzontidae</taxon>
        <taxon>Petromyzon</taxon>
    </lineage>
</organism>
<feature type="domain" description="F5/8 type C" evidence="11">
    <location>
        <begin position="2687"/>
        <end position="2837"/>
    </location>
</feature>
<dbReference type="SUPFAM" id="SSF57535">
    <property type="entry name" value="Complement control module/SCR domain"/>
    <property type="match status" value="2"/>
</dbReference>
<keyword evidence="3 10" id="KW-0732">Signal</keyword>
<evidence type="ECO:0000256" key="1">
    <source>
        <dbReference type="ARBA" id="ARBA00004613"/>
    </source>
</evidence>
<dbReference type="SUPFAM" id="SSF57567">
    <property type="entry name" value="Serine protease inhibitors"/>
    <property type="match status" value="4"/>
</dbReference>
<feature type="domain" description="VWFD" evidence="13">
    <location>
        <begin position="535"/>
        <end position="715"/>
    </location>
</feature>
<keyword evidence="5" id="KW-0186">Copper</keyword>
<dbReference type="Pfam" id="PF13330">
    <property type="entry name" value="Mucin2_WxxW"/>
    <property type="match status" value="2"/>
</dbReference>
<dbReference type="InterPro" id="IPR000436">
    <property type="entry name" value="Sushi_SCR_CCP_dom"/>
</dbReference>
<dbReference type="PROSITE" id="PS50923">
    <property type="entry name" value="SUSHI"/>
    <property type="match status" value="2"/>
</dbReference>
<feature type="domain" description="F5/8 type C" evidence="11">
    <location>
        <begin position="2500"/>
        <end position="2642"/>
    </location>
</feature>